<dbReference type="InterPro" id="IPR016169">
    <property type="entry name" value="FAD-bd_PCMH_sub2"/>
</dbReference>
<dbReference type="PANTHER" id="PTHR11748">
    <property type="entry name" value="D-LACTATE DEHYDROGENASE"/>
    <property type="match status" value="1"/>
</dbReference>
<evidence type="ECO:0000256" key="7">
    <source>
        <dbReference type="ARBA" id="ARBA00038897"/>
    </source>
</evidence>
<dbReference type="Pfam" id="PF01565">
    <property type="entry name" value="FAD_binding_4"/>
    <property type="match status" value="1"/>
</dbReference>
<evidence type="ECO:0000256" key="2">
    <source>
        <dbReference type="ARBA" id="ARBA00008000"/>
    </source>
</evidence>
<dbReference type="InterPro" id="IPR016164">
    <property type="entry name" value="FAD-linked_Oxase-like_C"/>
</dbReference>
<dbReference type="EMBL" id="JBHRTR010000028">
    <property type="protein sequence ID" value="MFC3228674.1"/>
    <property type="molecule type" value="Genomic_DNA"/>
</dbReference>
<dbReference type="InterPro" id="IPR004113">
    <property type="entry name" value="FAD-bd_oxidored_4_C"/>
</dbReference>
<keyword evidence="4" id="KW-0274">FAD</keyword>
<comment type="similarity">
    <text evidence="2">Belongs to the FAD-binding oxidoreductase/transferase type 4 family.</text>
</comment>
<evidence type="ECO:0000313" key="9">
    <source>
        <dbReference type="EMBL" id="MFC3228674.1"/>
    </source>
</evidence>
<dbReference type="Proteomes" id="UP001595528">
    <property type="component" value="Unassembled WGS sequence"/>
</dbReference>
<keyword evidence="5" id="KW-0809">Transit peptide</keyword>
<dbReference type="InterPro" id="IPR016166">
    <property type="entry name" value="FAD-bd_PCMH"/>
</dbReference>
<dbReference type="InterPro" id="IPR006094">
    <property type="entry name" value="Oxid_FAD_bind_N"/>
</dbReference>
<dbReference type="Pfam" id="PF02913">
    <property type="entry name" value="FAD-oxidase_C"/>
    <property type="match status" value="1"/>
</dbReference>
<proteinExistence type="inferred from homology"/>
<evidence type="ECO:0000259" key="8">
    <source>
        <dbReference type="PROSITE" id="PS51387"/>
    </source>
</evidence>
<reference evidence="10" key="1">
    <citation type="journal article" date="2019" name="Int. J. Syst. Evol. Microbiol.">
        <title>The Global Catalogue of Microorganisms (GCM) 10K type strain sequencing project: providing services to taxonomists for standard genome sequencing and annotation.</title>
        <authorList>
            <consortium name="The Broad Institute Genomics Platform"/>
            <consortium name="The Broad Institute Genome Sequencing Center for Infectious Disease"/>
            <person name="Wu L."/>
            <person name="Ma J."/>
        </authorList>
    </citation>
    <scope>NUCLEOTIDE SEQUENCE [LARGE SCALE GENOMIC DNA]</scope>
    <source>
        <strain evidence="10">KCTC 42964</strain>
    </source>
</reference>
<evidence type="ECO:0000313" key="10">
    <source>
        <dbReference type="Proteomes" id="UP001595528"/>
    </source>
</evidence>
<evidence type="ECO:0000256" key="3">
    <source>
        <dbReference type="ARBA" id="ARBA00022630"/>
    </source>
</evidence>
<dbReference type="InterPro" id="IPR016171">
    <property type="entry name" value="Vanillyl_alc_oxidase_C-sub2"/>
</dbReference>
<dbReference type="InterPro" id="IPR036318">
    <property type="entry name" value="FAD-bd_PCMH-like_sf"/>
</dbReference>
<keyword evidence="10" id="KW-1185">Reference proteome</keyword>
<feature type="domain" description="FAD-binding PCMH-type" evidence="8">
    <location>
        <begin position="37"/>
        <end position="224"/>
    </location>
</feature>
<organism evidence="9 10">
    <name type="scientific">Marinibaculum pumilum</name>
    <dbReference type="NCBI Taxonomy" id="1766165"/>
    <lineage>
        <taxon>Bacteria</taxon>
        <taxon>Pseudomonadati</taxon>
        <taxon>Pseudomonadota</taxon>
        <taxon>Alphaproteobacteria</taxon>
        <taxon>Rhodospirillales</taxon>
        <taxon>Rhodospirillaceae</taxon>
        <taxon>Marinibaculum</taxon>
    </lineage>
</organism>
<name>A0ABV7L2F7_9PROT</name>
<dbReference type="Gene3D" id="1.10.45.10">
    <property type="entry name" value="Vanillyl-alcohol Oxidase, Chain A, domain 4"/>
    <property type="match status" value="1"/>
</dbReference>
<dbReference type="SUPFAM" id="SSF55103">
    <property type="entry name" value="FAD-linked oxidases, C-terminal domain"/>
    <property type="match status" value="1"/>
</dbReference>
<comment type="cofactor">
    <cofactor evidence="1">
        <name>FAD</name>
        <dbReference type="ChEBI" id="CHEBI:57692"/>
    </cofactor>
</comment>
<dbReference type="Gene3D" id="3.30.465.10">
    <property type="match status" value="1"/>
</dbReference>
<dbReference type="PROSITE" id="PS51387">
    <property type="entry name" value="FAD_PCMH"/>
    <property type="match status" value="1"/>
</dbReference>
<evidence type="ECO:0000256" key="6">
    <source>
        <dbReference type="ARBA" id="ARBA00023002"/>
    </source>
</evidence>
<comment type="caution">
    <text evidence="9">The sequence shown here is derived from an EMBL/GenBank/DDBJ whole genome shotgun (WGS) entry which is preliminary data.</text>
</comment>
<dbReference type="EC" id="1.1.2.4" evidence="7"/>
<dbReference type="SUPFAM" id="SSF56176">
    <property type="entry name" value="FAD-binding/transporter-associated domain-like"/>
    <property type="match status" value="1"/>
</dbReference>
<sequence>MTANSAAELCRARLGAAHVRDDPQALAFFGHDIAGPAPHPPAAIARPPDVPSLQALMADLNAAGVAVLPRGGGLSYSGGYLPPAAGCVALDLTALDRVTEIEAADRRVTVQAGCSWGRLHDALAEGGLRTPFFGPLSGHGATIGGALSQRAAFFGSAGHGHSDAGVLSLDVVLADGRLLRTGTAAAEGGLPFARAFGPDLTGLFLGDCGAFGIKTAATLTALPAPAATLFASFAFDSGAALAAAQAALAGLPGLADIYGFDPVSHDNLDRQGFSALEGAALVREVGRAGGLKAAWRMAKAGRAFVRDLGWSLHLVAEGESEAACTAVLAEVARIAGEEGGRPVPDTIPRVTRAKPFRPVKAFLGPAGENWLPLHGLLPPSALAPALAAVTALRDDRAADLAAHGIRISILTASVGTSVLLEPQLFWPDTLSAFHLGAAQPDQLERYADRPENPAARAAAKALRAELIELLDGFGASHLQLGRSYRYADRLAPEALALARAVKAALDPKGLMNPGVLGL</sequence>
<accession>A0ABV7L2F7</accession>
<dbReference type="PANTHER" id="PTHR11748:SF111">
    <property type="entry name" value="D-LACTATE DEHYDROGENASE, MITOCHONDRIAL-RELATED"/>
    <property type="match status" value="1"/>
</dbReference>
<protein>
    <recommendedName>
        <fullName evidence="7">D-lactate dehydrogenase (cytochrome)</fullName>
        <ecNumber evidence="7">1.1.2.4</ecNumber>
    </recommendedName>
</protein>
<keyword evidence="3" id="KW-0285">Flavoprotein</keyword>
<keyword evidence="6" id="KW-0560">Oxidoreductase</keyword>
<gene>
    <name evidence="9" type="ORF">ACFOGJ_15630</name>
</gene>
<evidence type="ECO:0000256" key="4">
    <source>
        <dbReference type="ARBA" id="ARBA00022827"/>
    </source>
</evidence>
<evidence type="ECO:0000256" key="1">
    <source>
        <dbReference type="ARBA" id="ARBA00001974"/>
    </source>
</evidence>
<evidence type="ECO:0000256" key="5">
    <source>
        <dbReference type="ARBA" id="ARBA00022946"/>
    </source>
</evidence>
<dbReference type="RefSeq" id="WP_379902022.1">
    <property type="nucleotide sequence ID" value="NZ_JBHRTR010000028.1"/>
</dbReference>